<reference evidence="1 2" key="1">
    <citation type="journal article" date="2019" name="Nat. Med.">
        <title>A library of human gut bacterial isolates paired with longitudinal multiomics data enables mechanistic microbiome research.</title>
        <authorList>
            <person name="Poyet M."/>
            <person name="Groussin M."/>
            <person name="Gibbons S.M."/>
            <person name="Avila-Pacheco J."/>
            <person name="Jiang X."/>
            <person name="Kearney S.M."/>
            <person name="Perrotta A.R."/>
            <person name="Berdy B."/>
            <person name="Zhao S."/>
            <person name="Lieberman T.D."/>
            <person name="Swanson P.K."/>
            <person name="Smith M."/>
            <person name="Roesemann S."/>
            <person name="Alexander J.E."/>
            <person name="Rich S.A."/>
            <person name="Livny J."/>
            <person name="Vlamakis H."/>
            <person name="Clish C."/>
            <person name="Bullock K."/>
            <person name="Deik A."/>
            <person name="Scott J."/>
            <person name="Pierce K.A."/>
            <person name="Xavier R.J."/>
            <person name="Alm E.J."/>
        </authorList>
    </citation>
    <scope>NUCLEOTIDE SEQUENCE [LARGE SCALE GENOMIC DNA]</scope>
    <source>
        <strain evidence="1 2">BIOML-A2</strain>
    </source>
</reference>
<sequence>MPNNRLDFESIDQVEVFKENGDVIGTVKVSGVRSIEAAIEKALQQLPEATDPEAYVFKVSNLSDGTERRYRLNAHGHVKLII</sequence>
<evidence type="ECO:0000313" key="2">
    <source>
        <dbReference type="Proteomes" id="UP000375690"/>
    </source>
</evidence>
<gene>
    <name evidence="1" type="ORF">F3B53_26345</name>
</gene>
<proteinExistence type="predicted"/>
<evidence type="ECO:0000313" key="1">
    <source>
        <dbReference type="EMBL" id="KAB1317571.1"/>
    </source>
</evidence>
<dbReference type="EMBL" id="VWFC01000082">
    <property type="protein sequence ID" value="KAB1317571.1"/>
    <property type="molecule type" value="Genomic_DNA"/>
</dbReference>
<organism evidence="1 2">
    <name type="scientific">Bacteroides ovatus</name>
    <dbReference type="NCBI Taxonomy" id="28116"/>
    <lineage>
        <taxon>Bacteria</taxon>
        <taxon>Pseudomonadati</taxon>
        <taxon>Bacteroidota</taxon>
        <taxon>Bacteroidia</taxon>
        <taxon>Bacteroidales</taxon>
        <taxon>Bacteroidaceae</taxon>
        <taxon>Bacteroides</taxon>
    </lineage>
</organism>
<comment type="caution">
    <text evidence="1">The sequence shown here is derived from an EMBL/GenBank/DDBJ whole genome shotgun (WGS) entry which is preliminary data.</text>
</comment>
<dbReference type="Proteomes" id="UP000375690">
    <property type="component" value="Unassembled WGS sequence"/>
</dbReference>
<dbReference type="AlphaFoldDB" id="A0A6A1X7M4"/>
<protein>
    <submittedName>
        <fullName evidence="1">Uncharacterized protein</fullName>
    </submittedName>
</protein>
<name>A0A6A1X7M4_BACOV</name>
<accession>A0A6A1X7M4</accession>